<evidence type="ECO:0000313" key="2">
    <source>
        <dbReference type="WBParaSite" id="jg22512"/>
    </source>
</evidence>
<protein>
    <submittedName>
        <fullName evidence="2">Uncharacterized protein</fullName>
    </submittedName>
</protein>
<accession>A0A915DSW1</accession>
<organism evidence="1 2">
    <name type="scientific">Ditylenchus dipsaci</name>
    <dbReference type="NCBI Taxonomy" id="166011"/>
    <lineage>
        <taxon>Eukaryota</taxon>
        <taxon>Metazoa</taxon>
        <taxon>Ecdysozoa</taxon>
        <taxon>Nematoda</taxon>
        <taxon>Chromadorea</taxon>
        <taxon>Rhabditida</taxon>
        <taxon>Tylenchina</taxon>
        <taxon>Tylenchomorpha</taxon>
        <taxon>Sphaerularioidea</taxon>
        <taxon>Anguinidae</taxon>
        <taxon>Anguininae</taxon>
        <taxon>Ditylenchus</taxon>
    </lineage>
</organism>
<dbReference type="WBParaSite" id="jg22512">
    <property type="protein sequence ID" value="jg22512"/>
    <property type="gene ID" value="jg22512"/>
</dbReference>
<keyword evidence="1" id="KW-1185">Reference proteome</keyword>
<dbReference type="AlphaFoldDB" id="A0A915DSW1"/>
<evidence type="ECO:0000313" key="1">
    <source>
        <dbReference type="Proteomes" id="UP000887574"/>
    </source>
</evidence>
<proteinExistence type="predicted"/>
<dbReference type="Proteomes" id="UP000887574">
    <property type="component" value="Unplaced"/>
</dbReference>
<name>A0A915DSW1_9BILA</name>
<sequence>MMRKNGQPVCMWHQIVRSPPKTSLETAQVDKEVEEAEKEDPAEVKPVAPAPLLITEMIEEEKGSVES</sequence>
<reference evidence="2" key="1">
    <citation type="submission" date="2022-11" db="UniProtKB">
        <authorList>
            <consortium name="WormBaseParasite"/>
        </authorList>
    </citation>
    <scope>IDENTIFICATION</scope>
</reference>